<dbReference type="Pfam" id="PF00005">
    <property type="entry name" value="ABC_tran"/>
    <property type="match status" value="2"/>
</dbReference>
<dbReference type="GO" id="GO:0016887">
    <property type="term" value="F:ATP hydrolysis activity"/>
    <property type="evidence" value="ECO:0007669"/>
    <property type="project" value="InterPro"/>
</dbReference>
<proteinExistence type="predicted"/>
<dbReference type="InterPro" id="IPR003593">
    <property type="entry name" value="AAA+_ATPase"/>
</dbReference>
<dbReference type="SMART" id="SM00382">
    <property type="entry name" value="AAA"/>
    <property type="match status" value="2"/>
</dbReference>
<dbReference type="AlphaFoldDB" id="A0A1Q5PRS9"/>
<dbReference type="CDD" id="cd03221">
    <property type="entry name" value="ABCF_EF-3"/>
    <property type="match status" value="2"/>
</dbReference>
<organism evidence="5 6">
    <name type="scientific">Boudabousia marimammalium</name>
    <dbReference type="NCBI Taxonomy" id="156892"/>
    <lineage>
        <taxon>Bacteria</taxon>
        <taxon>Bacillati</taxon>
        <taxon>Actinomycetota</taxon>
        <taxon>Actinomycetes</taxon>
        <taxon>Actinomycetales</taxon>
        <taxon>Actinomycetaceae</taxon>
        <taxon>Boudabousia</taxon>
    </lineage>
</organism>
<dbReference type="InterPro" id="IPR003439">
    <property type="entry name" value="ABC_transporter-like_ATP-bd"/>
</dbReference>
<protein>
    <submittedName>
        <fullName evidence="5">Glycerophosphodiester phosphodiesterase</fullName>
    </submittedName>
</protein>
<keyword evidence="6" id="KW-1185">Reference proteome</keyword>
<evidence type="ECO:0000259" key="4">
    <source>
        <dbReference type="PROSITE" id="PS50893"/>
    </source>
</evidence>
<comment type="caution">
    <text evidence="5">The sequence shown here is derived from an EMBL/GenBank/DDBJ whole genome shotgun (WGS) entry which is preliminary data.</text>
</comment>
<evidence type="ECO:0000256" key="3">
    <source>
        <dbReference type="SAM" id="Coils"/>
    </source>
</evidence>
<dbReference type="Proteomes" id="UP000186465">
    <property type="component" value="Unassembled WGS sequence"/>
</dbReference>
<gene>
    <name evidence="5" type="ORF">BM477_02590</name>
</gene>
<evidence type="ECO:0000313" key="5">
    <source>
        <dbReference type="EMBL" id="OKL50294.1"/>
    </source>
</evidence>
<dbReference type="InterPro" id="IPR017871">
    <property type="entry name" value="ABC_transporter-like_CS"/>
</dbReference>
<dbReference type="EMBL" id="MPDM01000002">
    <property type="protein sequence ID" value="OKL50294.1"/>
    <property type="molecule type" value="Genomic_DNA"/>
</dbReference>
<evidence type="ECO:0000256" key="1">
    <source>
        <dbReference type="ARBA" id="ARBA00022741"/>
    </source>
</evidence>
<dbReference type="SUPFAM" id="SSF52540">
    <property type="entry name" value="P-loop containing nucleoside triphosphate hydrolases"/>
    <property type="match status" value="2"/>
</dbReference>
<dbReference type="GO" id="GO:0005524">
    <property type="term" value="F:ATP binding"/>
    <property type="evidence" value="ECO:0007669"/>
    <property type="project" value="UniProtKB-KW"/>
</dbReference>
<dbReference type="PANTHER" id="PTHR42855">
    <property type="entry name" value="ABC TRANSPORTER ATP-BINDING SUBUNIT"/>
    <property type="match status" value="1"/>
</dbReference>
<dbReference type="Gene3D" id="3.40.50.300">
    <property type="entry name" value="P-loop containing nucleotide triphosphate hydrolases"/>
    <property type="match status" value="2"/>
</dbReference>
<dbReference type="InterPro" id="IPR051309">
    <property type="entry name" value="ABCF_ATPase"/>
</dbReference>
<dbReference type="OrthoDB" id="3239744at2"/>
<feature type="domain" description="ABC transporter" evidence="4">
    <location>
        <begin position="5"/>
        <end position="227"/>
    </location>
</feature>
<dbReference type="PROSITE" id="PS50893">
    <property type="entry name" value="ABC_TRANSPORTER_2"/>
    <property type="match status" value="2"/>
</dbReference>
<keyword evidence="1" id="KW-0547">Nucleotide-binding</keyword>
<feature type="coiled-coil region" evidence="3">
    <location>
        <begin position="577"/>
        <end position="635"/>
    </location>
</feature>
<reference evidence="6" key="1">
    <citation type="submission" date="2016-11" db="EMBL/GenBank/DDBJ databases">
        <title>Actinomyces gypaetusis sp. nov. isolated from Gypaetus barbatus in Qinghai Tibet Plateau China.</title>
        <authorList>
            <person name="Meng X."/>
        </authorList>
    </citation>
    <scope>NUCLEOTIDE SEQUENCE [LARGE SCALE GENOMIC DNA]</scope>
    <source>
        <strain evidence="6">DSM 15383</strain>
    </source>
</reference>
<dbReference type="STRING" id="156892.BM477_02590"/>
<name>A0A1Q5PRS9_9ACTO</name>
<evidence type="ECO:0000256" key="2">
    <source>
        <dbReference type="ARBA" id="ARBA00022840"/>
    </source>
</evidence>
<dbReference type="InterPro" id="IPR027417">
    <property type="entry name" value="P-loop_NTPase"/>
</dbReference>
<dbReference type="PANTHER" id="PTHR42855:SF1">
    <property type="entry name" value="ABC TRANSPORTER DOMAIN-CONTAINING PROTEIN"/>
    <property type="match status" value="1"/>
</dbReference>
<dbReference type="InterPro" id="IPR032781">
    <property type="entry name" value="ABC_tran_Xtn"/>
</dbReference>
<dbReference type="PROSITE" id="PS00211">
    <property type="entry name" value="ABC_TRANSPORTER_1"/>
    <property type="match status" value="1"/>
</dbReference>
<dbReference type="Pfam" id="PF12848">
    <property type="entry name" value="ABC_tran_Xtn"/>
    <property type="match status" value="1"/>
</dbReference>
<feature type="domain" description="ABC transporter" evidence="4">
    <location>
        <begin position="303"/>
        <end position="537"/>
    </location>
</feature>
<accession>A0A1Q5PRS9</accession>
<evidence type="ECO:0000313" key="6">
    <source>
        <dbReference type="Proteomes" id="UP000186465"/>
    </source>
</evidence>
<sequence>MAHLIGAQNLLSLAGSRILLANITVGIDDGTRLGILGPNGAGKSTLMRLLSGKQAPDEGLLTRTDGVSVAMLDQADTLDPALTVVETVHPNQAEHEWASDSAVRQIHAGLLNDLDLSAKVGELSGGQKRRVALAAQLTKQADVLFLDEPTNHLDVEGVDWLITYLKERYPLSGPHAKGALVVVTHDRWFLDEICTRVWEVVPGVDPGYGRPQIPGRIEQYEGSYAAYVLARAERARQAATAASKRENLLRKELAWLRRGAPARTSKPRYRIDAAEALIADVPPPRDQVELVKMATARLGKDVIDLEDVSFSYGQGADAPSAPAETGTKALFDHVTWRLAPAERVGIVGVNGAGKTTLLRLMQKQLEPTQGRIKHGKTVQIAVLSQSTHELDEVSHLRVVEAVNEVAPIIQVGDKEITASQMVERMGFTKERAWTRVAELSGGERRRLQLMRLLMGEPNVLMLDEPTNDLDTDTLAAMEDLLDSFPGTLIVVSHDRYLLERITDHQVALYGDGKVVDLPGGVDQYLQRRRADLKAGLSEGIAEGDSGAGTLVKDKARISSSAQQRLAQKAVARIDRSMDKVQKQIDKLHAAMEKASAAIVENPEKVDELTQLSKDLKAAEEQLEQLELEWLEASEGLE</sequence>
<dbReference type="RefSeq" id="WP_075361119.1">
    <property type="nucleotide sequence ID" value="NZ_MPDM01000002.1"/>
</dbReference>
<keyword evidence="2" id="KW-0067">ATP-binding</keyword>
<keyword evidence="3" id="KW-0175">Coiled coil</keyword>